<evidence type="ECO:0000256" key="2">
    <source>
        <dbReference type="ARBA" id="ARBA00022670"/>
    </source>
</evidence>
<evidence type="ECO:0000256" key="4">
    <source>
        <dbReference type="ARBA" id="ARBA00022807"/>
    </source>
</evidence>
<evidence type="ECO:0000313" key="7">
    <source>
        <dbReference type="Proteomes" id="UP001227230"/>
    </source>
</evidence>
<keyword evidence="3" id="KW-0378">Hydrolase</keyword>
<evidence type="ECO:0000259" key="5">
    <source>
        <dbReference type="PROSITE" id="PS50600"/>
    </source>
</evidence>
<dbReference type="PROSITE" id="PS50600">
    <property type="entry name" value="ULP_PROTEASE"/>
    <property type="match status" value="1"/>
</dbReference>
<sequence length="399" mass="44755">MSLVSSVAQDIATLYARSSRGQSGYALTQLEEAMNVERKKNEGSTSVHPCSNEMMGKGIDVASTHSSQQRVTGATIDNGPCIDHHTCPPSQKSVESQSPKGVQMGVQEGCGSKQVTPTPRWRFKHTAKRLVKPATICKSPFVSQCVQLFPKISQQERLVVDYALSEDGKPSEILCDMHGTYITRDELSSLNGGCWVNNALIGVVCRMMNVEQARPSRAHYFDPSFSVVLTSLMTNAKKHEITKRCRMFLHAKFVGHDFSSCDLLFFPVYDNNHWHVHVVNIPASRVEILSSLPLRRGNRISVVSRRLSEPIEKAFHAHGMLRRLEVSKFVHVQPQIVQQLNAYDCGMFAIKYMEHWNRATLAHSIAEDKMHLYLLRLVITLVTNVANNARDKVLNACRI</sequence>
<feature type="domain" description="Ubiquitin-like protease family profile" evidence="5">
    <location>
        <begin position="180"/>
        <end position="356"/>
    </location>
</feature>
<dbReference type="Pfam" id="PF02902">
    <property type="entry name" value="Peptidase_C48"/>
    <property type="match status" value="1"/>
</dbReference>
<gene>
    <name evidence="6" type="ORF">VitviT2T_001230</name>
</gene>
<organism evidence="6 7">
    <name type="scientific">Vitis vinifera</name>
    <name type="common">Grape</name>
    <dbReference type="NCBI Taxonomy" id="29760"/>
    <lineage>
        <taxon>Eukaryota</taxon>
        <taxon>Viridiplantae</taxon>
        <taxon>Streptophyta</taxon>
        <taxon>Embryophyta</taxon>
        <taxon>Tracheophyta</taxon>
        <taxon>Spermatophyta</taxon>
        <taxon>Magnoliopsida</taxon>
        <taxon>eudicotyledons</taxon>
        <taxon>Gunneridae</taxon>
        <taxon>Pentapetalae</taxon>
        <taxon>rosids</taxon>
        <taxon>Vitales</taxon>
        <taxon>Vitaceae</taxon>
        <taxon>Viteae</taxon>
        <taxon>Vitis</taxon>
    </lineage>
</organism>
<dbReference type="SUPFAM" id="SSF54001">
    <property type="entry name" value="Cysteine proteinases"/>
    <property type="match status" value="1"/>
</dbReference>
<keyword evidence="4" id="KW-0788">Thiol protease</keyword>
<dbReference type="Proteomes" id="UP001227230">
    <property type="component" value="Chromosome 1"/>
</dbReference>
<keyword evidence="2" id="KW-0645">Protease</keyword>
<name>A0ABY9BF11_VITVI</name>
<evidence type="ECO:0000313" key="6">
    <source>
        <dbReference type="EMBL" id="WJZ81385.1"/>
    </source>
</evidence>
<dbReference type="InterPro" id="IPR003653">
    <property type="entry name" value="Peptidase_C48_C"/>
</dbReference>
<keyword evidence="7" id="KW-1185">Reference proteome</keyword>
<dbReference type="PANTHER" id="PTHR12606:SF141">
    <property type="entry name" value="GH15225P-RELATED"/>
    <property type="match status" value="1"/>
</dbReference>
<dbReference type="PANTHER" id="PTHR12606">
    <property type="entry name" value="SENTRIN/SUMO-SPECIFIC PROTEASE"/>
    <property type="match status" value="1"/>
</dbReference>
<comment type="similarity">
    <text evidence="1">Belongs to the peptidase C48 family.</text>
</comment>
<dbReference type="Gene3D" id="3.40.395.10">
    <property type="entry name" value="Adenoviral Proteinase, Chain A"/>
    <property type="match status" value="1"/>
</dbReference>
<protein>
    <recommendedName>
        <fullName evidence="5">Ubiquitin-like protease family profile domain-containing protein</fullName>
    </recommendedName>
</protein>
<dbReference type="InterPro" id="IPR038765">
    <property type="entry name" value="Papain-like_cys_pep_sf"/>
</dbReference>
<accession>A0ABY9BF11</accession>
<proteinExistence type="inferred from homology"/>
<evidence type="ECO:0000256" key="1">
    <source>
        <dbReference type="ARBA" id="ARBA00005234"/>
    </source>
</evidence>
<reference evidence="6 7" key="1">
    <citation type="journal article" date="2023" name="Hortic Res">
        <title>The complete reference genome for grapevine (Vitis vinifera L.) genetics and breeding.</title>
        <authorList>
            <person name="Shi X."/>
            <person name="Cao S."/>
            <person name="Wang X."/>
            <person name="Huang S."/>
            <person name="Wang Y."/>
            <person name="Liu Z."/>
            <person name="Liu W."/>
            <person name="Leng X."/>
            <person name="Peng Y."/>
            <person name="Wang N."/>
            <person name="Wang Y."/>
            <person name="Ma Z."/>
            <person name="Xu X."/>
            <person name="Zhang F."/>
            <person name="Xue H."/>
            <person name="Zhong H."/>
            <person name="Wang Y."/>
            <person name="Zhang K."/>
            <person name="Velt A."/>
            <person name="Avia K."/>
            <person name="Holtgrawe D."/>
            <person name="Grimplet J."/>
            <person name="Matus J.T."/>
            <person name="Ware D."/>
            <person name="Wu X."/>
            <person name="Wang H."/>
            <person name="Liu C."/>
            <person name="Fang Y."/>
            <person name="Rustenholz C."/>
            <person name="Cheng Z."/>
            <person name="Xiao H."/>
            <person name="Zhou Y."/>
        </authorList>
    </citation>
    <scope>NUCLEOTIDE SEQUENCE [LARGE SCALE GENOMIC DNA]</scope>
    <source>
        <strain evidence="7">cv. Pinot noir / PN40024</strain>
        <tissue evidence="6">Leaf</tissue>
    </source>
</reference>
<evidence type="ECO:0000256" key="3">
    <source>
        <dbReference type="ARBA" id="ARBA00022801"/>
    </source>
</evidence>
<dbReference type="EMBL" id="CP126648">
    <property type="protein sequence ID" value="WJZ81385.1"/>
    <property type="molecule type" value="Genomic_DNA"/>
</dbReference>